<evidence type="ECO:0000313" key="5">
    <source>
        <dbReference type="Proteomes" id="UP000834106"/>
    </source>
</evidence>
<dbReference type="PANTHER" id="PTHR12210">
    <property type="entry name" value="DULLARD PROTEIN PHOSPHATASE"/>
    <property type="match status" value="1"/>
</dbReference>
<dbReference type="Pfam" id="PF03031">
    <property type="entry name" value="NIF"/>
    <property type="match status" value="1"/>
</dbReference>
<dbReference type="Proteomes" id="UP000834106">
    <property type="component" value="Chromosome 3"/>
</dbReference>
<sequence>MDQMDDNLEVPNTGKSCTIANKDFQDSHLELDSTAQSQVEQPKIDTRTTGNLIAEGTERKKKTKNKDELQFLEQSDIMSSKNLLNVNNGLENEGMLNKNESTAQESDVEVTEHLSTSIVKKDHLSNDSRLYLEIAPVACVRRKLLVLDVNGLLADIVMPAPKDCIADAYIWGRAVFKRPSCDDFLKFCFEKFDVGIWSSRSKKIIENFANYLLGDLQHKLLFCWDMSHSTQTGYKTLDNMQKPLVMKELKKIWEKDDPNLPWEKGYYNESNTLLLDDSPYKALLNPLHSAIFPHSFHYQDKSDNSLGPGGDLRVYLEDMLMCDDVRKYVDQHPFGQSAIDETNVFWRFYSWVLQNLST</sequence>
<evidence type="ECO:0000259" key="3">
    <source>
        <dbReference type="PROSITE" id="PS50969"/>
    </source>
</evidence>
<dbReference type="GO" id="GO:0015031">
    <property type="term" value="P:protein transport"/>
    <property type="evidence" value="ECO:0007669"/>
    <property type="project" value="UniProtKB-KW"/>
</dbReference>
<dbReference type="SMART" id="SM00577">
    <property type="entry name" value="CPDc"/>
    <property type="match status" value="1"/>
</dbReference>
<comment type="subunit">
    <text evidence="1">Component of the TIM23 complex.</text>
</comment>
<dbReference type="InterPro" id="IPR050365">
    <property type="entry name" value="TIM50"/>
</dbReference>
<protein>
    <recommendedName>
        <fullName evidence="1">Mitochondrial import inner membrane translocase subunit TIM50</fullName>
    </recommendedName>
</protein>
<dbReference type="InterPro" id="IPR004274">
    <property type="entry name" value="FCP1_dom"/>
</dbReference>
<dbReference type="PROSITE" id="PS50969">
    <property type="entry name" value="FCP1"/>
    <property type="match status" value="1"/>
</dbReference>
<keyword evidence="5" id="KW-1185">Reference proteome</keyword>
<keyword evidence="1" id="KW-0811">Translocation</keyword>
<dbReference type="GO" id="GO:0005744">
    <property type="term" value="C:TIM23 mitochondrial import inner membrane translocase complex"/>
    <property type="evidence" value="ECO:0007669"/>
    <property type="project" value="UniProtKB-UniRule"/>
</dbReference>
<dbReference type="EMBL" id="OU503038">
    <property type="protein sequence ID" value="CAI9758699.1"/>
    <property type="molecule type" value="Genomic_DNA"/>
</dbReference>
<dbReference type="SUPFAM" id="SSF56784">
    <property type="entry name" value="HAD-like"/>
    <property type="match status" value="1"/>
</dbReference>
<dbReference type="Gene3D" id="3.40.50.1000">
    <property type="entry name" value="HAD superfamily/HAD-like"/>
    <property type="match status" value="1"/>
</dbReference>
<gene>
    <name evidence="4" type="ORF">FPE_LOCUS6129</name>
</gene>
<organism evidence="4 5">
    <name type="scientific">Fraxinus pennsylvanica</name>
    <dbReference type="NCBI Taxonomy" id="56036"/>
    <lineage>
        <taxon>Eukaryota</taxon>
        <taxon>Viridiplantae</taxon>
        <taxon>Streptophyta</taxon>
        <taxon>Embryophyta</taxon>
        <taxon>Tracheophyta</taxon>
        <taxon>Spermatophyta</taxon>
        <taxon>Magnoliopsida</taxon>
        <taxon>eudicotyledons</taxon>
        <taxon>Gunneridae</taxon>
        <taxon>Pentapetalae</taxon>
        <taxon>asterids</taxon>
        <taxon>lamiids</taxon>
        <taxon>Lamiales</taxon>
        <taxon>Oleaceae</taxon>
        <taxon>Oleeae</taxon>
        <taxon>Fraxinus</taxon>
    </lineage>
</organism>
<comment type="function">
    <text evidence="1">Essential component of the TIM23 complex, a complex that mediates the translocation of transit peptide-containing proteins across the mitochondrial inner membrane.</text>
</comment>
<evidence type="ECO:0000256" key="1">
    <source>
        <dbReference type="RuleBase" id="RU365079"/>
    </source>
</evidence>
<feature type="domain" description="FCP1 homology" evidence="3">
    <location>
        <begin position="138"/>
        <end position="319"/>
    </location>
</feature>
<comment type="similarity">
    <text evidence="1">Belongs to the TIM50 family.</text>
</comment>
<feature type="region of interest" description="Disordered" evidence="2">
    <location>
        <begin position="1"/>
        <end position="52"/>
    </location>
</feature>
<keyword evidence="1" id="KW-0496">Mitochondrion</keyword>
<name>A0AAD1YWI4_9LAMI</name>
<proteinExistence type="inferred from homology"/>
<evidence type="ECO:0000256" key="2">
    <source>
        <dbReference type="SAM" id="MobiDB-lite"/>
    </source>
</evidence>
<evidence type="ECO:0000313" key="4">
    <source>
        <dbReference type="EMBL" id="CAI9758699.1"/>
    </source>
</evidence>
<dbReference type="InterPro" id="IPR036412">
    <property type="entry name" value="HAD-like_sf"/>
</dbReference>
<reference evidence="4" key="1">
    <citation type="submission" date="2023-05" db="EMBL/GenBank/DDBJ databases">
        <authorList>
            <person name="Huff M."/>
        </authorList>
    </citation>
    <scope>NUCLEOTIDE SEQUENCE</scope>
</reference>
<dbReference type="InterPro" id="IPR023214">
    <property type="entry name" value="HAD_sf"/>
</dbReference>
<keyword evidence="1" id="KW-0653">Protein transport</keyword>
<dbReference type="FunFam" id="3.40.50.1000:FF:000257">
    <property type="entry name" value="Haloacid dehalogenase-like hydrolase (HAD) superfamily protein"/>
    <property type="match status" value="1"/>
</dbReference>
<accession>A0AAD1YWI4</accession>
<keyword evidence="1" id="KW-0809">Transit peptide</keyword>
<comment type="subcellular location">
    <subcellularLocation>
        <location evidence="1">Mitochondrion inner membrane</location>
        <topology evidence="1">Single-pass membrane protein</topology>
    </subcellularLocation>
</comment>
<keyword evidence="1" id="KW-0813">Transport</keyword>
<dbReference type="AlphaFoldDB" id="A0AAD1YWI4"/>